<dbReference type="AlphaFoldDB" id="A0A9N9E6W3"/>
<dbReference type="OrthoDB" id="10365070at2759"/>
<evidence type="ECO:0000313" key="2">
    <source>
        <dbReference type="Proteomes" id="UP000789508"/>
    </source>
</evidence>
<feature type="non-terminal residue" evidence="1">
    <location>
        <position position="1"/>
    </location>
</feature>
<evidence type="ECO:0000313" key="1">
    <source>
        <dbReference type="EMBL" id="CAG8662092.1"/>
    </source>
</evidence>
<dbReference type="Proteomes" id="UP000789508">
    <property type="component" value="Unassembled WGS sequence"/>
</dbReference>
<sequence length="91" mass="10594">ITTEILKKLVQTPEHLPRRPDLNDFLNEKPQVKIPLSPIHFSQLSTIGRGRLTEERDIYFVGSYSTLNSPSFSWNERELISWFLGLLLKVQ</sequence>
<comment type="caution">
    <text evidence="1">The sequence shown here is derived from an EMBL/GenBank/DDBJ whole genome shotgun (WGS) entry which is preliminary data.</text>
</comment>
<gene>
    <name evidence="1" type="ORF">ALEPTO_LOCUS10354</name>
</gene>
<proteinExistence type="predicted"/>
<dbReference type="EMBL" id="CAJVPS010011002">
    <property type="protein sequence ID" value="CAG8662092.1"/>
    <property type="molecule type" value="Genomic_DNA"/>
</dbReference>
<organism evidence="1 2">
    <name type="scientific">Ambispora leptoticha</name>
    <dbReference type="NCBI Taxonomy" id="144679"/>
    <lineage>
        <taxon>Eukaryota</taxon>
        <taxon>Fungi</taxon>
        <taxon>Fungi incertae sedis</taxon>
        <taxon>Mucoromycota</taxon>
        <taxon>Glomeromycotina</taxon>
        <taxon>Glomeromycetes</taxon>
        <taxon>Archaeosporales</taxon>
        <taxon>Ambisporaceae</taxon>
        <taxon>Ambispora</taxon>
    </lineage>
</organism>
<accession>A0A9N9E6W3</accession>
<reference evidence="1" key="1">
    <citation type="submission" date="2021-06" db="EMBL/GenBank/DDBJ databases">
        <authorList>
            <person name="Kallberg Y."/>
            <person name="Tangrot J."/>
            <person name="Rosling A."/>
        </authorList>
    </citation>
    <scope>NUCLEOTIDE SEQUENCE</scope>
    <source>
        <strain evidence="1">FL130A</strain>
    </source>
</reference>
<protein>
    <submittedName>
        <fullName evidence="1">10352_t:CDS:1</fullName>
    </submittedName>
</protein>
<keyword evidence="2" id="KW-1185">Reference proteome</keyword>
<name>A0A9N9E6W3_9GLOM</name>